<evidence type="ECO:0000313" key="2">
    <source>
        <dbReference type="EMBL" id="QTD50836.1"/>
    </source>
</evidence>
<proteinExistence type="predicted"/>
<feature type="region of interest" description="Disordered" evidence="1">
    <location>
        <begin position="1"/>
        <end position="41"/>
    </location>
</feature>
<feature type="compositionally biased region" description="Basic and acidic residues" evidence="1">
    <location>
        <begin position="16"/>
        <end position="41"/>
    </location>
</feature>
<dbReference type="RefSeq" id="WP_237380909.1">
    <property type="nucleotide sequence ID" value="NZ_CP071793.1"/>
</dbReference>
<name>A0A8A4TLK2_SULCO</name>
<dbReference type="AlphaFoldDB" id="A0A8A4TLK2"/>
<reference evidence="2" key="1">
    <citation type="submission" date="2021-03" db="EMBL/GenBank/DDBJ databases">
        <title>Acanthopleuribacteraceae sp. M133.</title>
        <authorList>
            <person name="Wang G."/>
        </authorList>
    </citation>
    <scope>NUCLEOTIDE SEQUENCE</scope>
    <source>
        <strain evidence="2">M133</strain>
    </source>
</reference>
<dbReference type="EMBL" id="CP071793">
    <property type="protein sequence ID" value="QTD50836.1"/>
    <property type="molecule type" value="Genomic_DNA"/>
</dbReference>
<dbReference type="Proteomes" id="UP000663929">
    <property type="component" value="Chromosome"/>
</dbReference>
<gene>
    <name evidence="2" type="ORF">J3U87_00075</name>
</gene>
<evidence type="ECO:0000313" key="3">
    <source>
        <dbReference type="Proteomes" id="UP000663929"/>
    </source>
</evidence>
<feature type="compositionally biased region" description="Polar residues" evidence="1">
    <location>
        <begin position="119"/>
        <end position="130"/>
    </location>
</feature>
<organism evidence="2 3">
    <name type="scientific">Sulfidibacter corallicola</name>
    <dbReference type="NCBI Taxonomy" id="2818388"/>
    <lineage>
        <taxon>Bacteria</taxon>
        <taxon>Pseudomonadati</taxon>
        <taxon>Acidobacteriota</taxon>
        <taxon>Holophagae</taxon>
        <taxon>Acanthopleuribacterales</taxon>
        <taxon>Acanthopleuribacteraceae</taxon>
        <taxon>Sulfidibacter</taxon>
    </lineage>
</organism>
<protein>
    <submittedName>
        <fullName evidence="2">Uncharacterized protein</fullName>
    </submittedName>
</protein>
<feature type="region of interest" description="Disordered" evidence="1">
    <location>
        <begin position="109"/>
        <end position="130"/>
    </location>
</feature>
<keyword evidence="3" id="KW-1185">Reference proteome</keyword>
<sequence length="130" mass="14188">MEINGLGPPQFSDPEAPTRESRAEAKRLERQREDQEPGELRQRIFREARRLPDKDEEVAIIELHEEKDGASLLRAVQVIVEEVPLAPVEAARAQAAGLNPARVAQLLFGDEGSGEAVQPPTTGPASTSET</sequence>
<evidence type="ECO:0000256" key="1">
    <source>
        <dbReference type="SAM" id="MobiDB-lite"/>
    </source>
</evidence>
<accession>A0A8A4TLK2</accession>
<dbReference type="KEGG" id="scor:J3U87_00075"/>